<feature type="region of interest" description="Disordered" evidence="1">
    <location>
        <begin position="1"/>
        <end position="22"/>
    </location>
</feature>
<dbReference type="AlphaFoldDB" id="A0A6G4WQN4"/>
<accession>A0A6G4WQN4</accession>
<evidence type="ECO:0000313" key="3">
    <source>
        <dbReference type="EMBL" id="NGO67142.1"/>
    </source>
</evidence>
<reference evidence="3 4" key="1">
    <citation type="submission" date="2020-02" db="EMBL/GenBank/DDBJ databases">
        <title>Whole-genome analyses of novel actinobacteria.</title>
        <authorList>
            <person name="Sahin N."/>
            <person name="Tatar D."/>
        </authorList>
    </citation>
    <scope>NUCLEOTIDE SEQUENCE [LARGE SCALE GENOMIC DNA]</scope>
    <source>
        <strain evidence="3 4">SB3404</strain>
    </source>
</reference>
<comment type="caution">
    <text evidence="3">The sequence shown here is derived from an EMBL/GenBank/DDBJ whole genome shotgun (WGS) entry which is preliminary data.</text>
</comment>
<dbReference type="InterPro" id="IPR041657">
    <property type="entry name" value="HTH_17"/>
</dbReference>
<name>A0A6G4WQN4_9ACTN</name>
<proteinExistence type="predicted"/>
<gene>
    <name evidence="3" type="ORF">G5C65_01940</name>
</gene>
<sequence length="88" mass="9626">MSQEPSSARSIPRLRQGGVPGPAVLTTQQAAAYLGVAVGTLRTWRHRECGPRSFRMQGRVVYRLSALDAYLDECEAADSAPMRHRKGA</sequence>
<dbReference type="RefSeq" id="WP_165296806.1">
    <property type="nucleotide sequence ID" value="NZ_JAAKZZ010000009.1"/>
</dbReference>
<dbReference type="SUPFAM" id="SSF46955">
    <property type="entry name" value="Putative DNA-binding domain"/>
    <property type="match status" value="1"/>
</dbReference>
<dbReference type="InterPro" id="IPR009061">
    <property type="entry name" value="DNA-bd_dom_put_sf"/>
</dbReference>
<organism evidence="3 4">
    <name type="scientific">Streptomyces boncukensis</name>
    <dbReference type="NCBI Taxonomy" id="2711219"/>
    <lineage>
        <taxon>Bacteria</taxon>
        <taxon>Bacillati</taxon>
        <taxon>Actinomycetota</taxon>
        <taxon>Actinomycetes</taxon>
        <taxon>Kitasatosporales</taxon>
        <taxon>Streptomycetaceae</taxon>
        <taxon>Streptomyces</taxon>
    </lineage>
</organism>
<protein>
    <submittedName>
        <fullName evidence="3">Helix-turn-helix domain-containing protein</fullName>
    </submittedName>
</protein>
<keyword evidence="4" id="KW-1185">Reference proteome</keyword>
<dbReference type="Pfam" id="PF12728">
    <property type="entry name" value="HTH_17"/>
    <property type="match status" value="1"/>
</dbReference>
<feature type="domain" description="Helix-turn-helix" evidence="2">
    <location>
        <begin position="24"/>
        <end position="74"/>
    </location>
</feature>
<dbReference type="Proteomes" id="UP000477722">
    <property type="component" value="Unassembled WGS sequence"/>
</dbReference>
<evidence type="ECO:0000313" key="4">
    <source>
        <dbReference type="Proteomes" id="UP000477722"/>
    </source>
</evidence>
<dbReference type="EMBL" id="JAAKZZ010000009">
    <property type="protein sequence ID" value="NGO67142.1"/>
    <property type="molecule type" value="Genomic_DNA"/>
</dbReference>
<evidence type="ECO:0000259" key="2">
    <source>
        <dbReference type="Pfam" id="PF12728"/>
    </source>
</evidence>
<evidence type="ECO:0000256" key="1">
    <source>
        <dbReference type="SAM" id="MobiDB-lite"/>
    </source>
</evidence>